<dbReference type="AlphaFoldDB" id="A0A1N7NNG5"/>
<reference evidence="2" key="1">
    <citation type="submission" date="2017-01" db="EMBL/GenBank/DDBJ databases">
        <authorList>
            <person name="Varghese N."/>
            <person name="Submissions S."/>
        </authorList>
    </citation>
    <scope>NUCLEOTIDE SEQUENCE [LARGE SCALE GENOMIC DNA]</scope>
    <source>
        <strain evidence="2">DSM 22306</strain>
    </source>
</reference>
<keyword evidence="2" id="KW-1185">Reference proteome</keyword>
<evidence type="ECO:0000313" key="1">
    <source>
        <dbReference type="EMBL" id="SIS99973.1"/>
    </source>
</evidence>
<protein>
    <submittedName>
        <fullName evidence="1">Uncharacterized protein</fullName>
    </submittedName>
</protein>
<dbReference type="Proteomes" id="UP000185999">
    <property type="component" value="Unassembled WGS sequence"/>
</dbReference>
<proteinExistence type="predicted"/>
<gene>
    <name evidence="1" type="ORF">SAMN05421760_11095</name>
</gene>
<organism evidence="1 2">
    <name type="scientific">Neptunomonas antarctica</name>
    <dbReference type="NCBI Taxonomy" id="619304"/>
    <lineage>
        <taxon>Bacteria</taxon>
        <taxon>Pseudomonadati</taxon>
        <taxon>Pseudomonadota</taxon>
        <taxon>Gammaproteobacteria</taxon>
        <taxon>Oceanospirillales</taxon>
        <taxon>Oceanospirillaceae</taxon>
        <taxon>Neptunomonas</taxon>
    </lineage>
</organism>
<accession>A0A1N7NNG5</accession>
<dbReference type="EMBL" id="FTOE01000010">
    <property type="protein sequence ID" value="SIS99973.1"/>
    <property type="molecule type" value="Genomic_DNA"/>
</dbReference>
<name>A0A1N7NNG5_9GAMM</name>
<sequence length="81" mass="9260">MDNICPECQNLVTNTQNKHKNKESHSFLTLISTLPNSRLFKCTSCHAYLHSYDQQWEVLIEGYYDRLSNTLAANSHMLAAG</sequence>
<evidence type="ECO:0000313" key="2">
    <source>
        <dbReference type="Proteomes" id="UP000185999"/>
    </source>
</evidence>